<evidence type="ECO:0000259" key="2">
    <source>
        <dbReference type="SMART" id="SM00382"/>
    </source>
</evidence>
<dbReference type="Proteomes" id="UP001596104">
    <property type="component" value="Unassembled WGS sequence"/>
</dbReference>
<evidence type="ECO:0000313" key="4">
    <source>
        <dbReference type="Proteomes" id="UP001596104"/>
    </source>
</evidence>
<feature type="domain" description="AAA+ ATPase" evidence="2">
    <location>
        <begin position="24"/>
        <end position="283"/>
    </location>
</feature>
<dbReference type="Pfam" id="PF13481">
    <property type="entry name" value="AAA_25"/>
    <property type="match status" value="1"/>
</dbReference>
<accession>A0ABW0H4G1</accession>
<proteinExistence type="predicted"/>
<dbReference type="InterPro" id="IPR027417">
    <property type="entry name" value="P-loop_NTPase"/>
</dbReference>
<evidence type="ECO:0000256" key="1">
    <source>
        <dbReference type="SAM" id="MobiDB-lite"/>
    </source>
</evidence>
<organism evidence="3 4">
    <name type="scientific">Bosea vestrisii</name>
    <dbReference type="NCBI Taxonomy" id="151416"/>
    <lineage>
        <taxon>Bacteria</taxon>
        <taxon>Pseudomonadati</taxon>
        <taxon>Pseudomonadota</taxon>
        <taxon>Alphaproteobacteria</taxon>
        <taxon>Hyphomicrobiales</taxon>
        <taxon>Boseaceae</taxon>
        <taxon>Bosea</taxon>
    </lineage>
</organism>
<dbReference type="InterPro" id="IPR003593">
    <property type="entry name" value="AAA+_ATPase"/>
</dbReference>
<sequence>MGLIFLDQAPPPPARFAVPGLIPAEGLTLIVGAEGSGKSMLAAELAVAVATGGQWAGRAVLRGSVLYVAPERPAVTHRRIAAMIGTSSAIAIAPDRIDLRGRGAIEALRSDAERVARHADEPLALIVIDTWAAASPGLKENEASETQAIASELTRLAGDLSVPIVILHHASKGEASPRGSTALPAAADAILMVRSRSNGEREIVPDKLSDGPPAGRIKFRIEKVAGSPRVCWTDSRSAGHESAGAVLSRDQATILAAADSVRIRHPNATRSDLRDEVFARLGPRSENAKKVAFSSGVKLLVSKGLISPDDPIVSVSKGGNSNGPNGANGGMVSVSVSAPPLIEGRNALTCPKPKRIGRRAISQAAAR</sequence>
<dbReference type="EMBL" id="JBHSLV010000002">
    <property type="protein sequence ID" value="MFC5391213.1"/>
    <property type="molecule type" value="Genomic_DNA"/>
</dbReference>
<evidence type="ECO:0000313" key="3">
    <source>
        <dbReference type="EMBL" id="MFC5391213.1"/>
    </source>
</evidence>
<dbReference type="SMART" id="SM00382">
    <property type="entry name" value="AAA"/>
    <property type="match status" value="1"/>
</dbReference>
<dbReference type="SUPFAM" id="SSF52540">
    <property type="entry name" value="P-loop containing nucleoside triphosphate hydrolases"/>
    <property type="match status" value="1"/>
</dbReference>
<protein>
    <submittedName>
        <fullName evidence="3">AAA family ATPase</fullName>
    </submittedName>
</protein>
<name>A0ABW0H4G1_9HYPH</name>
<reference evidence="4" key="1">
    <citation type="journal article" date="2019" name="Int. J. Syst. Evol. Microbiol.">
        <title>The Global Catalogue of Microorganisms (GCM) 10K type strain sequencing project: providing services to taxonomists for standard genome sequencing and annotation.</title>
        <authorList>
            <consortium name="The Broad Institute Genomics Platform"/>
            <consortium name="The Broad Institute Genome Sequencing Center for Infectious Disease"/>
            <person name="Wu L."/>
            <person name="Ma J."/>
        </authorList>
    </citation>
    <scope>NUCLEOTIDE SEQUENCE [LARGE SCALE GENOMIC DNA]</scope>
    <source>
        <strain evidence="4">CGMCC 1.16326</strain>
    </source>
</reference>
<dbReference type="RefSeq" id="WP_377005975.1">
    <property type="nucleotide sequence ID" value="NZ_JBHSLV010000002.1"/>
</dbReference>
<keyword evidence="4" id="KW-1185">Reference proteome</keyword>
<feature type="region of interest" description="Disordered" evidence="1">
    <location>
        <begin position="344"/>
        <end position="367"/>
    </location>
</feature>
<gene>
    <name evidence="3" type="ORF">ACFPPC_00985</name>
</gene>
<comment type="caution">
    <text evidence="3">The sequence shown here is derived from an EMBL/GenBank/DDBJ whole genome shotgun (WGS) entry which is preliminary data.</text>
</comment>
<dbReference type="Gene3D" id="3.40.50.300">
    <property type="entry name" value="P-loop containing nucleotide triphosphate hydrolases"/>
    <property type="match status" value="1"/>
</dbReference>